<organism evidence="1">
    <name type="scientific">Anguilla anguilla</name>
    <name type="common">European freshwater eel</name>
    <name type="synonym">Muraena anguilla</name>
    <dbReference type="NCBI Taxonomy" id="7936"/>
    <lineage>
        <taxon>Eukaryota</taxon>
        <taxon>Metazoa</taxon>
        <taxon>Chordata</taxon>
        <taxon>Craniata</taxon>
        <taxon>Vertebrata</taxon>
        <taxon>Euteleostomi</taxon>
        <taxon>Actinopterygii</taxon>
        <taxon>Neopterygii</taxon>
        <taxon>Teleostei</taxon>
        <taxon>Anguilliformes</taxon>
        <taxon>Anguillidae</taxon>
        <taxon>Anguilla</taxon>
    </lineage>
</organism>
<dbReference type="EMBL" id="GBXM01001159">
    <property type="protein sequence ID" value="JAI07419.1"/>
    <property type="molecule type" value="Transcribed_RNA"/>
</dbReference>
<protein>
    <submittedName>
        <fullName evidence="1">Uncharacterized protein</fullName>
    </submittedName>
</protein>
<evidence type="ECO:0000313" key="1">
    <source>
        <dbReference type="EMBL" id="JAI07419.1"/>
    </source>
</evidence>
<dbReference type="AlphaFoldDB" id="A0A0E9Y0G2"/>
<sequence>MNEILKAYYAGFFKPVFTIKEVASSMFNVTHSPRVSDFSHLAT</sequence>
<proteinExistence type="predicted"/>
<reference evidence="1" key="2">
    <citation type="journal article" date="2015" name="Fish Shellfish Immunol.">
        <title>Early steps in the European eel (Anguilla anguilla)-Vibrio vulnificus interaction in the gills: Role of the RtxA13 toxin.</title>
        <authorList>
            <person name="Callol A."/>
            <person name="Pajuelo D."/>
            <person name="Ebbesson L."/>
            <person name="Teles M."/>
            <person name="MacKenzie S."/>
            <person name="Amaro C."/>
        </authorList>
    </citation>
    <scope>NUCLEOTIDE SEQUENCE</scope>
</reference>
<reference evidence="1" key="1">
    <citation type="submission" date="2014-11" db="EMBL/GenBank/DDBJ databases">
        <authorList>
            <person name="Amaro Gonzalez C."/>
        </authorList>
    </citation>
    <scope>NUCLEOTIDE SEQUENCE</scope>
</reference>
<accession>A0A0E9Y0G2</accession>
<name>A0A0E9Y0G2_ANGAN</name>